<organism evidence="1">
    <name type="scientific">marine metagenome</name>
    <dbReference type="NCBI Taxonomy" id="408172"/>
    <lineage>
        <taxon>unclassified sequences</taxon>
        <taxon>metagenomes</taxon>
        <taxon>ecological metagenomes</taxon>
    </lineage>
</organism>
<name>A0A382H7K7_9ZZZZ</name>
<sequence>MLTVSTYKPDQTTHHKGICKELTKDYT</sequence>
<protein>
    <submittedName>
        <fullName evidence="1">Uncharacterized protein</fullName>
    </submittedName>
</protein>
<evidence type="ECO:0000313" key="1">
    <source>
        <dbReference type="EMBL" id="SVB82763.1"/>
    </source>
</evidence>
<reference evidence="1" key="1">
    <citation type="submission" date="2018-05" db="EMBL/GenBank/DDBJ databases">
        <authorList>
            <person name="Lanie J.A."/>
            <person name="Ng W.-L."/>
            <person name="Kazmierczak K.M."/>
            <person name="Andrzejewski T.M."/>
            <person name="Davidsen T.M."/>
            <person name="Wayne K.J."/>
            <person name="Tettelin H."/>
            <person name="Glass J.I."/>
            <person name="Rusch D."/>
            <person name="Podicherti R."/>
            <person name="Tsui H.-C.T."/>
            <person name="Winkler M.E."/>
        </authorList>
    </citation>
    <scope>NUCLEOTIDE SEQUENCE</scope>
</reference>
<gene>
    <name evidence="1" type="ORF">METZ01_LOCUS235617</name>
</gene>
<dbReference type="EMBL" id="UINC01059395">
    <property type="protein sequence ID" value="SVB82763.1"/>
    <property type="molecule type" value="Genomic_DNA"/>
</dbReference>
<proteinExistence type="predicted"/>
<dbReference type="AlphaFoldDB" id="A0A382H7K7"/>
<accession>A0A382H7K7</accession>